<reference evidence="2" key="1">
    <citation type="submission" date="2021-03" db="EMBL/GenBank/DDBJ databases">
        <authorList>
            <person name="Tagirdzhanova G."/>
        </authorList>
    </citation>
    <scope>NUCLEOTIDE SEQUENCE</scope>
</reference>
<keyword evidence="1" id="KW-0812">Transmembrane</keyword>
<proteinExistence type="predicted"/>
<keyword evidence="1" id="KW-0472">Membrane</keyword>
<dbReference type="Proteomes" id="UP000664203">
    <property type="component" value="Unassembled WGS sequence"/>
</dbReference>
<dbReference type="EMBL" id="CAJPDR010001320">
    <property type="protein sequence ID" value="CAF9943819.1"/>
    <property type="molecule type" value="Genomic_DNA"/>
</dbReference>
<sequence length="118" mass="12915">MNGDQANGAANLQAATMPVMTFPTTLVIGDLVVPFVLAVDEYFEHLRMDVQRMVPLPAEYGDPNLKVFIAGGFINQYLSADNILAMLSYLKVRGAGIDYIGVERQVMGSAPQEEIHQN</sequence>
<organism evidence="2 3">
    <name type="scientific">Alectoria fallacina</name>
    <dbReference type="NCBI Taxonomy" id="1903189"/>
    <lineage>
        <taxon>Eukaryota</taxon>
        <taxon>Fungi</taxon>
        <taxon>Dikarya</taxon>
        <taxon>Ascomycota</taxon>
        <taxon>Pezizomycotina</taxon>
        <taxon>Lecanoromycetes</taxon>
        <taxon>OSLEUM clade</taxon>
        <taxon>Lecanoromycetidae</taxon>
        <taxon>Lecanorales</taxon>
        <taxon>Lecanorineae</taxon>
        <taxon>Parmeliaceae</taxon>
        <taxon>Alectoria</taxon>
    </lineage>
</organism>
<dbReference type="OrthoDB" id="10336936at2759"/>
<keyword evidence="1" id="KW-1133">Transmembrane helix</keyword>
<accession>A0A8H3PLF6</accession>
<dbReference type="AlphaFoldDB" id="A0A8H3PLF6"/>
<evidence type="ECO:0000313" key="3">
    <source>
        <dbReference type="Proteomes" id="UP000664203"/>
    </source>
</evidence>
<feature type="transmembrane region" description="Helical" evidence="1">
    <location>
        <begin position="20"/>
        <end position="43"/>
    </location>
</feature>
<gene>
    <name evidence="2" type="ORF">ALECFALPRED_001438</name>
</gene>
<protein>
    <submittedName>
        <fullName evidence="2">Uncharacterized protein</fullName>
    </submittedName>
</protein>
<comment type="caution">
    <text evidence="2">The sequence shown here is derived from an EMBL/GenBank/DDBJ whole genome shotgun (WGS) entry which is preliminary data.</text>
</comment>
<keyword evidence="3" id="KW-1185">Reference proteome</keyword>
<name>A0A8H3PLF6_9LECA</name>
<evidence type="ECO:0000313" key="2">
    <source>
        <dbReference type="EMBL" id="CAF9943819.1"/>
    </source>
</evidence>
<evidence type="ECO:0000256" key="1">
    <source>
        <dbReference type="SAM" id="Phobius"/>
    </source>
</evidence>